<dbReference type="PANTHER" id="PTHR22799">
    <property type="entry name" value="TETRANECTIN-RELATED"/>
    <property type="match status" value="1"/>
</dbReference>
<evidence type="ECO:0000256" key="1">
    <source>
        <dbReference type="ARBA" id="ARBA00022734"/>
    </source>
</evidence>
<keyword evidence="2" id="KW-1015">Disulfide bond</keyword>
<reference evidence="4" key="1">
    <citation type="journal article" date="2023" name="G3 (Bethesda)">
        <title>A reference genome for the long-term kleptoplast-retaining sea slug Elysia crispata morphotype clarki.</title>
        <authorList>
            <person name="Eastman K.E."/>
            <person name="Pendleton A.L."/>
            <person name="Shaikh M.A."/>
            <person name="Suttiyut T."/>
            <person name="Ogas R."/>
            <person name="Tomko P."/>
            <person name="Gavelis G."/>
            <person name="Widhalm J.R."/>
            <person name="Wisecaver J.H."/>
        </authorList>
    </citation>
    <scope>NUCLEOTIDE SEQUENCE</scope>
    <source>
        <strain evidence="4">ECLA1</strain>
    </source>
</reference>
<dbReference type="SMART" id="SM00034">
    <property type="entry name" value="CLECT"/>
    <property type="match status" value="1"/>
</dbReference>
<dbReference type="PANTHER" id="PTHR22799:SF6">
    <property type="entry name" value="C-TYPE LECTIN DOMAIN FAMILY 4 MEMBER M-LIKE"/>
    <property type="match status" value="1"/>
</dbReference>
<evidence type="ECO:0000259" key="3">
    <source>
        <dbReference type="PROSITE" id="PS50041"/>
    </source>
</evidence>
<name>A0AAE1DEL8_9GAST</name>
<dbReference type="InterPro" id="IPR018378">
    <property type="entry name" value="C-type_lectin_CS"/>
</dbReference>
<dbReference type="Gene3D" id="3.10.100.10">
    <property type="entry name" value="Mannose-Binding Protein A, subunit A"/>
    <property type="match status" value="1"/>
</dbReference>
<keyword evidence="1" id="KW-0430">Lectin</keyword>
<dbReference type="EMBL" id="JAWDGP010004127">
    <property type="protein sequence ID" value="KAK3767642.1"/>
    <property type="molecule type" value="Genomic_DNA"/>
</dbReference>
<dbReference type="PROSITE" id="PS00615">
    <property type="entry name" value="C_TYPE_LECTIN_1"/>
    <property type="match status" value="1"/>
</dbReference>
<dbReference type="InterPro" id="IPR001304">
    <property type="entry name" value="C-type_lectin-like"/>
</dbReference>
<evidence type="ECO:0000313" key="5">
    <source>
        <dbReference type="Proteomes" id="UP001283361"/>
    </source>
</evidence>
<dbReference type="PROSITE" id="PS50041">
    <property type="entry name" value="C_TYPE_LECTIN_2"/>
    <property type="match status" value="1"/>
</dbReference>
<evidence type="ECO:0000256" key="2">
    <source>
        <dbReference type="ARBA" id="ARBA00023157"/>
    </source>
</evidence>
<keyword evidence="5" id="KW-1185">Reference proteome</keyword>
<dbReference type="Proteomes" id="UP001283361">
    <property type="component" value="Unassembled WGS sequence"/>
</dbReference>
<feature type="domain" description="C-type lectin" evidence="3">
    <location>
        <begin position="58"/>
        <end position="152"/>
    </location>
</feature>
<sequence>MGVRADRHMFSFNRSQEINAEHTALTEYLIPQKIFVLPHTRHNNFFLYRHIRARRTNSIECLLPTSYTQNLIAAQRKRHTDDEFWIGLNDRKNENHFKWLDGTQTISKNYWADRQPDDNDGNEDCVVLLNAKSNIAKWNDLTCSEYCKFICEVFPDCPGNTFGESLSWKLLRTGLFTKVQCPLQRMEQQVRQYGQVLFWMQ</sequence>
<organism evidence="4 5">
    <name type="scientific">Elysia crispata</name>
    <name type="common">lettuce slug</name>
    <dbReference type="NCBI Taxonomy" id="231223"/>
    <lineage>
        <taxon>Eukaryota</taxon>
        <taxon>Metazoa</taxon>
        <taxon>Spiralia</taxon>
        <taxon>Lophotrochozoa</taxon>
        <taxon>Mollusca</taxon>
        <taxon>Gastropoda</taxon>
        <taxon>Heterobranchia</taxon>
        <taxon>Euthyneura</taxon>
        <taxon>Panpulmonata</taxon>
        <taxon>Sacoglossa</taxon>
        <taxon>Placobranchoidea</taxon>
        <taxon>Plakobranchidae</taxon>
        <taxon>Elysia</taxon>
    </lineage>
</organism>
<dbReference type="SUPFAM" id="SSF56436">
    <property type="entry name" value="C-type lectin-like"/>
    <property type="match status" value="1"/>
</dbReference>
<dbReference type="InterPro" id="IPR016187">
    <property type="entry name" value="CTDL_fold"/>
</dbReference>
<comment type="caution">
    <text evidence="4">The sequence shown here is derived from an EMBL/GenBank/DDBJ whole genome shotgun (WGS) entry which is preliminary data.</text>
</comment>
<dbReference type="InterPro" id="IPR051663">
    <property type="entry name" value="CLec_Tetranectin-domain"/>
</dbReference>
<evidence type="ECO:0000313" key="4">
    <source>
        <dbReference type="EMBL" id="KAK3767642.1"/>
    </source>
</evidence>
<accession>A0AAE1DEL8</accession>
<dbReference type="Pfam" id="PF00059">
    <property type="entry name" value="Lectin_C"/>
    <property type="match status" value="1"/>
</dbReference>
<dbReference type="GO" id="GO:0030246">
    <property type="term" value="F:carbohydrate binding"/>
    <property type="evidence" value="ECO:0007669"/>
    <property type="project" value="UniProtKB-KW"/>
</dbReference>
<protein>
    <recommendedName>
        <fullName evidence="3">C-type lectin domain-containing protein</fullName>
    </recommendedName>
</protein>
<dbReference type="InterPro" id="IPR016186">
    <property type="entry name" value="C-type_lectin-like/link_sf"/>
</dbReference>
<gene>
    <name evidence="4" type="ORF">RRG08_004239</name>
</gene>
<dbReference type="AlphaFoldDB" id="A0AAE1DEL8"/>
<proteinExistence type="predicted"/>